<accession>A0A317G762</accession>
<name>A0A317G762_BUTFI</name>
<dbReference type="SUPFAM" id="SSF55718">
    <property type="entry name" value="SCP-like"/>
    <property type="match status" value="1"/>
</dbReference>
<dbReference type="InterPro" id="IPR003033">
    <property type="entry name" value="SCP2_sterol-bd_dom"/>
</dbReference>
<keyword evidence="4" id="KW-1185">Reference proteome</keyword>
<evidence type="ECO:0000313" key="4">
    <source>
        <dbReference type="Proteomes" id="UP000245488"/>
    </source>
</evidence>
<evidence type="ECO:0000256" key="1">
    <source>
        <dbReference type="SAM" id="MobiDB-lite"/>
    </source>
</evidence>
<evidence type="ECO:0000259" key="2">
    <source>
        <dbReference type="Pfam" id="PF02036"/>
    </source>
</evidence>
<dbReference type="RefSeq" id="WP_051199347.1">
    <property type="nucleotide sequence ID" value="NZ_CM009896.1"/>
</dbReference>
<sequence length="183" mass="19997">MKYSEVVKTAKKKVAVLDASKIHDHLAIEFDVEGDGEGAFYVELSEGKAHVEPYEYYDNDFRVRGNADSILKLLDGGSALKSVLGDVRIEGDVSKAASLENILASHKLATSKKEAAKLTTTKKESAKLTTTKKESKKLTTAKKESKKLTTTKKETAKLATAKTESKKITSSKDSTKKIEKKNS</sequence>
<feature type="region of interest" description="Disordered" evidence="1">
    <location>
        <begin position="124"/>
        <end position="183"/>
    </location>
</feature>
<gene>
    <name evidence="3" type="ORF">CPT75_19680</name>
</gene>
<reference evidence="3 4" key="1">
    <citation type="submission" date="2017-09" db="EMBL/GenBank/DDBJ databases">
        <title>High-quality draft genome sequence of Butyrivibrio fibrisolvens INBov1, isolated from cow rumen.</title>
        <authorList>
            <person name="Rodriguez Hernaez J."/>
            <person name="Rivarola M."/>
            <person name="Paniego N."/>
            <person name="Cravero S."/>
            <person name="Ceron Cucchi M."/>
            <person name="Martinez M.C."/>
        </authorList>
    </citation>
    <scope>NUCLEOTIDE SEQUENCE [LARGE SCALE GENOMIC DNA]</scope>
    <source>
        <strain evidence="3 4">INBov1</strain>
    </source>
</reference>
<feature type="compositionally biased region" description="Basic and acidic residues" evidence="1">
    <location>
        <begin position="124"/>
        <end position="156"/>
    </location>
</feature>
<dbReference type="EMBL" id="NXNG01000001">
    <property type="protein sequence ID" value="PWT29166.1"/>
    <property type="molecule type" value="Genomic_DNA"/>
</dbReference>
<dbReference type="AlphaFoldDB" id="A0A317G762"/>
<dbReference type="Gene3D" id="3.30.1050.10">
    <property type="entry name" value="SCP2 sterol-binding domain"/>
    <property type="match status" value="1"/>
</dbReference>
<organism evidence="3 4">
    <name type="scientific">Butyrivibrio fibrisolvens</name>
    <dbReference type="NCBI Taxonomy" id="831"/>
    <lineage>
        <taxon>Bacteria</taxon>
        <taxon>Bacillati</taxon>
        <taxon>Bacillota</taxon>
        <taxon>Clostridia</taxon>
        <taxon>Lachnospirales</taxon>
        <taxon>Lachnospiraceae</taxon>
        <taxon>Butyrivibrio</taxon>
    </lineage>
</organism>
<comment type="caution">
    <text evidence="3">The sequence shown here is derived from an EMBL/GenBank/DDBJ whole genome shotgun (WGS) entry which is preliminary data.</text>
</comment>
<feature type="domain" description="SCP2" evidence="2">
    <location>
        <begin position="27"/>
        <end position="103"/>
    </location>
</feature>
<dbReference type="Pfam" id="PF02036">
    <property type="entry name" value="SCP2"/>
    <property type="match status" value="1"/>
</dbReference>
<dbReference type="Proteomes" id="UP000245488">
    <property type="component" value="Chromosome"/>
</dbReference>
<proteinExistence type="predicted"/>
<protein>
    <recommendedName>
        <fullName evidence="2">SCP2 domain-containing protein</fullName>
    </recommendedName>
</protein>
<feature type="compositionally biased region" description="Basic and acidic residues" evidence="1">
    <location>
        <begin position="173"/>
        <end position="183"/>
    </location>
</feature>
<evidence type="ECO:0000313" key="3">
    <source>
        <dbReference type="EMBL" id="PWT29166.1"/>
    </source>
</evidence>
<dbReference type="InterPro" id="IPR036527">
    <property type="entry name" value="SCP2_sterol-bd_dom_sf"/>
</dbReference>